<keyword evidence="1" id="KW-0732">Signal</keyword>
<comment type="caution">
    <text evidence="2">The sequence shown here is derived from an EMBL/GenBank/DDBJ whole genome shotgun (WGS) entry which is preliminary data.</text>
</comment>
<feature type="signal peptide" evidence="1">
    <location>
        <begin position="1"/>
        <end position="27"/>
    </location>
</feature>
<reference evidence="2" key="1">
    <citation type="submission" date="2023-06" db="EMBL/GenBank/DDBJ databases">
        <title>Genome-scale phylogeny and comparative genomics of the fungal order Sordariales.</title>
        <authorList>
            <consortium name="Lawrence Berkeley National Laboratory"/>
            <person name="Hensen N."/>
            <person name="Bonometti L."/>
            <person name="Westerberg I."/>
            <person name="Brannstrom I.O."/>
            <person name="Guillou S."/>
            <person name="Cros-Aarteil S."/>
            <person name="Calhoun S."/>
            <person name="Haridas S."/>
            <person name="Kuo A."/>
            <person name="Mondo S."/>
            <person name="Pangilinan J."/>
            <person name="Riley R."/>
            <person name="Labutti K."/>
            <person name="Andreopoulos B."/>
            <person name="Lipzen A."/>
            <person name="Chen C."/>
            <person name="Yanf M."/>
            <person name="Daum C."/>
            <person name="Ng V."/>
            <person name="Clum A."/>
            <person name="Steindorff A."/>
            <person name="Ohm R."/>
            <person name="Martin F."/>
            <person name="Silar P."/>
            <person name="Natvig D."/>
            <person name="Lalanne C."/>
            <person name="Gautier V."/>
            <person name="Ament-Velasquez S.L."/>
            <person name="Kruys A."/>
            <person name="Hutchinson M.I."/>
            <person name="Powell A.J."/>
            <person name="Barry K."/>
            <person name="Miller A.N."/>
            <person name="Grigoriev I.V."/>
            <person name="Debuchy R."/>
            <person name="Gladieux P."/>
            <person name="Thoren M.H."/>
            <person name="Johannesson H."/>
        </authorList>
    </citation>
    <scope>NUCLEOTIDE SEQUENCE</scope>
    <source>
        <strain evidence="2">8032-3</strain>
    </source>
</reference>
<keyword evidence="3" id="KW-1185">Reference proteome</keyword>
<accession>A0AAJ0FNP9</accession>
<protein>
    <submittedName>
        <fullName evidence="2">Uncharacterized protein</fullName>
    </submittedName>
</protein>
<dbReference type="AlphaFoldDB" id="A0AAJ0FNP9"/>
<dbReference type="GeneID" id="85306790"/>
<gene>
    <name evidence="2" type="ORF">QBC33DRAFT_323529</name>
</gene>
<evidence type="ECO:0000256" key="1">
    <source>
        <dbReference type="SAM" id="SignalP"/>
    </source>
</evidence>
<name>A0AAJ0FNP9_9PEZI</name>
<evidence type="ECO:0000313" key="3">
    <source>
        <dbReference type="Proteomes" id="UP001244011"/>
    </source>
</evidence>
<feature type="chain" id="PRO_5042542349" evidence="1">
    <location>
        <begin position="28"/>
        <end position="147"/>
    </location>
</feature>
<dbReference type="EMBL" id="MU839002">
    <property type="protein sequence ID" value="KAK1769498.1"/>
    <property type="molecule type" value="Genomic_DNA"/>
</dbReference>
<sequence>MKRSIALLSHPRIGLSLLHVFLSAALAFSLEGGKQVSEIWIGIGEGVGSPLDIYIRMDRGWGLGLLPFLCFSLPSLTFPPLPLSPHFFFFPISQKIGEEGARGKRIIPEAVCGGGASTYICTVPLFIASTRLRVVIKHCKNINGCGR</sequence>
<organism evidence="2 3">
    <name type="scientific">Phialemonium atrogriseum</name>
    <dbReference type="NCBI Taxonomy" id="1093897"/>
    <lineage>
        <taxon>Eukaryota</taxon>
        <taxon>Fungi</taxon>
        <taxon>Dikarya</taxon>
        <taxon>Ascomycota</taxon>
        <taxon>Pezizomycotina</taxon>
        <taxon>Sordariomycetes</taxon>
        <taxon>Sordariomycetidae</taxon>
        <taxon>Cephalothecales</taxon>
        <taxon>Cephalothecaceae</taxon>
        <taxon>Phialemonium</taxon>
    </lineage>
</organism>
<evidence type="ECO:0000313" key="2">
    <source>
        <dbReference type="EMBL" id="KAK1769498.1"/>
    </source>
</evidence>
<dbReference type="RefSeq" id="XP_060285711.1">
    <property type="nucleotide sequence ID" value="XM_060423603.1"/>
</dbReference>
<dbReference type="Proteomes" id="UP001244011">
    <property type="component" value="Unassembled WGS sequence"/>
</dbReference>
<proteinExistence type="predicted"/>